<dbReference type="EMBL" id="DF157542">
    <property type="protein sequence ID" value="GAB69665.1"/>
    <property type="molecule type" value="Genomic_DNA"/>
</dbReference>
<evidence type="ECO:0000313" key="1">
    <source>
        <dbReference type="EMBL" id="GAB69665.1"/>
    </source>
</evidence>
<accession>K6V2X6</accession>
<protein>
    <submittedName>
        <fullName evidence="1">CYIR protein</fullName>
    </submittedName>
</protein>
<dbReference type="AlphaFoldDB" id="K6V2X6"/>
<dbReference type="OMA" id="HDYIKNY"/>
<dbReference type="Proteomes" id="UP000006319">
    <property type="component" value="Unassembled WGS sequence"/>
</dbReference>
<dbReference type="GeneID" id="14696207"/>
<keyword evidence="2" id="KW-1185">Reference proteome</keyword>
<proteinExistence type="predicted"/>
<dbReference type="RefSeq" id="XP_004227883.1">
    <property type="nucleotide sequence ID" value="XM_004227835.1"/>
</dbReference>
<evidence type="ECO:0000313" key="2">
    <source>
        <dbReference type="Proteomes" id="UP000006319"/>
    </source>
</evidence>
<dbReference type="Pfam" id="PF05795">
    <property type="entry name" value="Plasmodium_Vir"/>
    <property type="match status" value="1"/>
</dbReference>
<dbReference type="PhylomeDB" id="K6V2X6"/>
<dbReference type="InterPro" id="IPR008780">
    <property type="entry name" value="Plasmodium_Vir"/>
</dbReference>
<dbReference type="VEuPathDB" id="PlasmoDB:PCYB_004140"/>
<reference evidence="1 2" key="1">
    <citation type="journal article" date="2012" name="Nat. Genet.">
        <title>Plasmodium cynomolgi genome sequences provide insight into Plasmodium vivax and the monkey malaria clade.</title>
        <authorList>
            <person name="Tachibana S."/>
            <person name="Sullivan S.A."/>
            <person name="Kawai S."/>
            <person name="Nakamura S."/>
            <person name="Kim H.R."/>
            <person name="Goto N."/>
            <person name="Arisue N."/>
            <person name="Palacpac N.M.Q."/>
            <person name="Honma H."/>
            <person name="Yagi M."/>
            <person name="Tougan T."/>
            <person name="Katakai Y."/>
            <person name="Kaneko O."/>
            <person name="Mita T."/>
            <person name="Kita K."/>
            <person name="Yasutomi Y."/>
            <person name="Sutton P.L."/>
            <person name="Shakhbatyan R."/>
            <person name="Horii T."/>
            <person name="Yasunaga T."/>
            <person name="Barnwell J.W."/>
            <person name="Escalante A.A."/>
            <person name="Carlton J.M."/>
            <person name="Tanabe K."/>
        </authorList>
    </citation>
    <scope>NUCLEOTIDE SEQUENCE [LARGE SCALE GENOMIC DNA]</scope>
    <source>
        <strain evidence="1 2">B</strain>
    </source>
</reference>
<gene>
    <name evidence="1" type="ORF">PCYB_004140</name>
</gene>
<sequence>MLWIFDEISKFFRSNSYYINHLYVLKKFHDVEELIIEDINRKNDRTKYLCRSYFTYHDLQERKNVKYLHDYIKNYNKIKQYVISDKTDCEKYRKYFEFIKTLYEKHKEECCKYWNTECHKYFSCDPFYDPNNILSVLESCENGKFNGMLSAKVKSVSKDSEKEFNMKIKNVRCVAYKYEDYGFLSCFDSPLTHNVTIKGNEKVTWNTESGKYIPSRSRGLEFFTRSTIGIPKKLYPIKKDKGKKNNQMKTTDVILGMKNSKCKITRENKAKGIVELSCNETSSTKSANIVDGQEVSGKEVLNVVPTKGKINKPDERLVWKRLKHSKEEACSTDLLGFCVDPQNTYKNKAREEKIEYKSSYTENEIPNDSNTIYFDNSEKENSILNSLYTKIGLVSALVLGSFLVNKKHI</sequence>
<dbReference type="KEGG" id="pcy:PCYB_004140"/>
<name>K6V2X6_PLACD</name>
<organism evidence="1 2">
    <name type="scientific">Plasmodium cynomolgi (strain B)</name>
    <dbReference type="NCBI Taxonomy" id="1120755"/>
    <lineage>
        <taxon>Eukaryota</taxon>
        <taxon>Sar</taxon>
        <taxon>Alveolata</taxon>
        <taxon>Apicomplexa</taxon>
        <taxon>Aconoidasida</taxon>
        <taxon>Haemosporida</taxon>
        <taxon>Plasmodiidae</taxon>
        <taxon>Plasmodium</taxon>
        <taxon>Plasmodium (Plasmodium)</taxon>
    </lineage>
</organism>
<dbReference type="OrthoDB" id="381445at2759"/>